<dbReference type="AlphaFoldDB" id="M1A3B5"/>
<proteinExistence type="predicted"/>
<dbReference type="InParanoid" id="M1A3B5"/>
<reference evidence="2" key="1">
    <citation type="journal article" date="2011" name="Nature">
        <title>Genome sequence and analysis of the tuber crop potato.</title>
        <authorList>
            <consortium name="The Potato Genome Sequencing Consortium"/>
        </authorList>
    </citation>
    <scope>NUCLEOTIDE SEQUENCE [LARGE SCALE GENOMIC DNA]</scope>
    <source>
        <strain evidence="2">cv. DM1-3 516 R44</strain>
    </source>
</reference>
<protein>
    <submittedName>
        <fullName evidence="1">Uncharacterized protein</fullName>
    </submittedName>
</protein>
<dbReference type="Proteomes" id="UP000011115">
    <property type="component" value="Unassembled WGS sequence"/>
</dbReference>
<evidence type="ECO:0000313" key="2">
    <source>
        <dbReference type="Proteomes" id="UP000011115"/>
    </source>
</evidence>
<name>M1A3B5_SOLTU</name>
<keyword evidence="2" id="KW-1185">Reference proteome</keyword>
<organism evidence="1 2">
    <name type="scientific">Solanum tuberosum</name>
    <name type="common">Potato</name>
    <dbReference type="NCBI Taxonomy" id="4113"/>
    <lineage>
        <taxon>Eukaryota</taxon>
        <taxon>Viridiplantae</taxon>
        <taxon>Streptophyta</taxon>
        <taxon>Embryophyta</taxon>
        <taxon>Tracheophyta</taxon>
        <taxon>Spermatophyta</taxon>
        <taxon>Magnoliopsida</taxon>
        <taxon>eudicotyledons</taxon>
        <taxon>Gunneridae</taxon>
        <taxon>Pentapetalae</taxon>
        <taxon>asterids</taxon>
        <taxon>lamiids</taxon>
        <taxon>Solanales</taxon>
        <taxon>Solanaceae</taxon>
        <taxon>Solanoideae</taxon>
        <taxon>Solaneae</taxon>
        <taxon>Solanum</taxon>
    </lineage>
</organism>
<dbReference type="ExpressionAtlas" id="M1A3B5">
    <property type="expression patterns" value="baseline"/>
</dbReference>
<evidence type="ECO:0000313" key="1">
    <source>
        <dbReference type="EnsemblPlants" id="PGSC0003DMT400013762"/>
    </source>
</evidence>
<sequence>MILQFASIRKVLDSISKQRRRCRSSKDFLAELSVVESFLRITKLSPMPCIHNHGEDLRRDSFSIQVKLQSSIFLISVWGRLDLYESTSSIDKPPTC</sequence>
<dbReference type="HOGENOM" id="CLU_184063_0_0_1"/>
<reference evidence="1" key="2">
    <citation type="submission" date="2015-06" db="UniProtKB">
        <authorList>
            <consortium name="EnsemblPlants"/>
        </authorList>
    </citation>
    <scope>IDENTIFICATION</scope>
    <source>
        <strain evidence="1">DM1-3 516 R44</strain>
    </source>
</reference>
<dbReference type="EnsemblPlants" id="PGSC0003DMT400013762">
    <property type="protein sequence ID" value="PGSC0003DMT400013762"/>
    <property type="gene ID" value="PGSC0003DMG401005387"/>
</dbReference>
<dbReference type="PaxDb" id="4113-PGSC0003DMT400013762"/>
<dbReference type="Gramene" id="PGSC0003DMT400013762">
    <property type="protein sequence ID" value="PGSC0003DMT400013762"/>
    <property type="gene ID" value="PGSC0003DMG401005387"/>
</dbReference>
<accession>M1A3B5</accession>